<comment type="caution">
    <text evidence="3">The sequence shown here is derived from an EMBL/GenBank/DDBJ whole genome shotgun (WGS) entry which is preliminary data.</text>
</comment>
<dbReference type="Gene3D" id="3.40.50.2000">
    <property type="entry name" value="Glycogen Phosphorylase B"/>
    <property type="match status" value="2"/>
</dbReference>
<dbReference type="PANTHER" id="PTHR12526">
    <property type="entry name" value="GLYCOSYLTRANSFERASE"/>
    <property type="match status" value="1"/>
</dbReference>
<sequence>MHIAYLTPEYPHKLSTASGGLGTSIRNMAEALVEKGEKVSVLIYGQESDQNFSESGIQFYHVKQREYPFGGWYFYRKHLEKTINKLIAEKGIDILETPDWTGITAFMKFSVPHVIRLNGSDGYFCELEKRQQKYKNRLFERSALKNADSIVSVSDFTGKKTMEIFDLKRKYKVIPNSIRIDDFQASIIEPVPGRILYFGSLIRKKGVLELAEIFNRVVRDNPEVKLILAGRDVVDIFENISSLELFKNKLSQNAIKRFEYIGSLDYSKVREELEKASLVVLPSFAEALPMTWIEAMAMEKALVTSNIGWAPEVMIDGKTGYMTDPRDHKLYASRILDLLEDSELSKRMGKAARELVVRKFSSKVVAERNIEFYQELIEKKDLN</sequence>
<dbReference type="InterPro" id="IPR028098">
    <property type="entry name" value="Glyco_trans_4-like_N"/>
</dbReference>
<organism evidence="3 4">
    <name type="scientific">Christiangramia oceanisediminis</name>
    <dbReference type="NCBI Taxonomy" id="2920386"/>
    <lineage>
        <taxon>Bacteria</taxon>
        <taxon>Pseudomonadati</taxon>
        <taxon>Bacteroidota</taxon>
        <taxon>Flavobacteriia</taxon>
        <taxon>Flavobacteriales</taxon>
        <taxon>Flavobacteriaceae</taxon>
        <taxon>Christiangramia</taxon>
    </lineage>
</organism>
<name>A0A9X2KV49_9FLAO</name>
<dbReference type="SUPFAM" id="SSF53756">
    <property type="entry name" value="UDP-Glycosyltransferase/glycogen phosphorylase"/>
    <property type="match status" value="1"/>
</dbReference>
<dbReference type="AlphaFoldDB" id="A0A9X2KV49"/>
<feature type="domain" description="Glycosyl transferase family 1" evidence="1">
    <location>
        <begin position="192"/>
        <end position="354"/>
    </location>
</feature>
<keyword evidence="4" id="KW-1185">Reference proteome</keyword>
<reference evidence="3" key="1">
    <citation type="submission" date="2022-07" db="EMBL/GenBank/DDBJ databases">
        <title>Gramela sediminis sp. nov., isolated from deep-sea sediment of the Indian Ocean.</title>
        <authorList>
            <person name="Shi H."/>
        </authorList>
    </citation>
    <scope>NUCLEOTIDE SEQUENCE</scope>
    <source>
        <strain evidence="3">GC03-9</strain>
    </source>
</reference>
<dbReference type="Pfam" id="PF13439">
    <property type="entry name" value="Glyco_transf_4"/>
    <property type="match status" value="1"/>
</dbReference>
<evidence type="ECO:0000313" key="3">
    <source>
        <dbReference type="EMBL" id="MCP9198300.1"/>
    </source>
</evidence>
<evidence type="ECO:0000259" key="2">
    <source>
        <dbReference type="Pfam" id="PF13439"/>
    </source>
</evidence>
<proteinExistence type="predicted"/>
<dbReference type="Pfam" id="PF00534">
    <property type="entry name" value="Glycos_transf_1"/>
    <property type="match status" value="1"/>
</dbReference>
<protein>
    <submittedName>
        <fullName evidence="3">Glycosyltransferase family 4 protein</fullName>
    </submittedName>
</protein>
<accession>A0A9X2KV49</accession>
<dbReference type="Proteomes" id="UP001155280">
    <property type="component" value="Unassembled WGS sequence"/>
</dbReference>
<dbReference type="InterPro" id="IPR001296">
    <property type="entry name" value="Glyco_trans_1"/>
</dbReference>
<feature type="domain" description="Glycosyltransferase subfamily 4-like N-terminal" evidence="2">
    <location>
        <begin position="19"/>
        <end position="180"/>
    </location>
</feature>
<dbReference type="CDD" id="cd03801">
    <property type="entry name" value="GT4_PimA-like"/>
    <property type="match status" value="1"/>
</dbReference>
<dbReference type="RefSeq" id="WP_241550301.1">
    <property type="nucleotide sequence ID" value="NZ_JANCNS010000001.1"/>
</dbReference>
<evidence type="ECO:0000259" key="1">
    <source>
        <dbReference type="Pfam" id="PF00534"/>
    </source>
</evidence>
<dbReference type="GO" id="GO:0016757">
    <property type="term" value="F:glycosyltransferase activity"/>
    <property type="evidence" value="ECO:0007669"/>
    <property type="project" value="InterPro"/>
</dbReference>
<gene>
    <name evidence="3" type="ORF">MKO06_00160</name>
</gene>
<evidence type="ECO:0000313" key="4">
    <source>
        <dbReference type="Proteomes" id="UP001155280"/>
    </source>
</evidence>
<dbReference type="EMBL" id="JANCNS010000001">
    <property type="protein sequence ID" value="MCP9198300.1"/>
    <property type="molecule type" value="Genomic_DNA"/>
</dbReference>